<dbReference type="PANTHER" id="PTHR45702:SF2">
    <property type="entry name" value="KUZBANIAN, ISOFORM A"/>
    <property type="match status" value="1"/>
</dbReference>
<sequence length="534" mass="59658">MFIYNPLMYFPSLFLIFAYLSQPRIAVFWECNPGTITQCHPGDDCHYPAVCDGEKTQCPKPIQVADQKNCLHSPGICVNGHCIKSVCSKEGLIDCTCRSRNRQCFKCCLVKGECKTSKELDLHDSNGKLFVKPDFTPCGNDNGVCKNGLCIAPKLVERNFGYDHAYNGRKPEGNAIEMPRNENDEFLSNSASKILQNSKPIKRPVLFGDSDVPDKFPSVSVSRPPKRVPNRPVLFGDSDVPDKLPPPVGVPKPPKRVPKPPKRVANRPVLFGDSDDFNDDQKPTKRPPNRPVLFGDSDDFNDDDQKPTKRPPNRPVLFGDSDDSNDDQKPTKRPPNRPVLFGDTDDSNDDEKPTKRPPKRPMLFDDSYDPNEIQRPPKRPIRPPKRPIRPILFGDSDDLYDSDDQFTSASKPTQWPPKRPILFGDTTEDDFDEIKPVGVSRPPVLSDNGSAYNETSSEASLENDQTEDDRLTKQEVDEIYEDISFVTKISIATIVISAVALAICIGIVVGVSTLGFWLAYGPSLTSLSKLRFLH</sequence>
<feature type="signal peptide" evidence="3">
    <location>
        <begin position="1"/>
        <end position="26"/>
    </location>
</feature>
<keyword evidence="2" id="KW-0812">Transmembrane</keyword>
<feature type="compositionally biased region" description="Basic residues" evidence="1">
    <location>
        <begin position="253"/>
        <end position="265"/>
    </location>
</feature>
<feature type="compositionally biased region" description="Polar residues" evidence="1">
    <location>
        <begin position="447"/>
        <end position="463"/>
    </location>
</feature>
<feature type="region of interest" description="Disordered" evidence="1">
    <location>
        <begin position="215"/>
        <end position="421"/>
    </location>
</feature>
<evidence type="ECO:0000256" key="3">
    <source>
        <dbReference type="SAM" id="SignalP"/>
    </source>
</evidence>
<dbReference type="EMBL" id="JH430365">
    <property type="status" value="NOT_ANNOTATED_CDS"/>
    <property type="molecule type" value="Genomic_DNA"/>
</dbReference>
<dbReference type="EnsemblMetazoa" id="SMAR001224-RA">
    <property type="protein sequence ID" value="SMAR001224-PA"/>
    <property type="gene ID" value="SMAR001224"/>
</dbReference>
<dbReference type="AlphaFoldDB" id="T1IJZ3"/>
<proteinExistence type="predicted"/>
<dbReference type="GO" id="GO:0004222">
    <property type="term" value="F:metalloendopeptidase activity"/>
    <property type="evidence" value="ECO:0007669"/>
    <property type="project" value="TreeGrafter"/>
</dbReference>
<evidence type="ECO:0000313" key="4">
    <source>
        <dbReference type="EnsemblMetazoa" id="SMAR001224-PA"/>
    </source>
</evidence>
<evidence type="ECO:0000313" key="5">
    <source>
        <dbReference type="Proteomes" id="UP000014500"/>
    </source>
</evidence>
<dbReference type="HOGENOM" id="CLU_510324_0_0_1"/>
<feature type="region of interest" description="Disordered" evidence="1">
    <location>
        <begin position="435"/>
        <end position="469"/>
    </location>
</feature>
<dbReference type="GO" id="GO:0006509">
    <property type="term" value="P:membrane protein ectodomain proteolysis"/>
    <property type="evidence" value="ECO:0007669"/>
    <property type="project" value="TreeGrafter"/>
</dbReference>
<dbReference type="GO" id="GO:0005886">
    <property type="term" value="C:plasma membrane"/>
    <property type="evidence" value="ECO:0007669"/>
    <property type="project" value="TreeGrafter"/>
</dbReference>
<keyword evidence="2" id="KW-0472">Membrane</keyword>
<feature type="chain" id="PRO_5004579257" evidence="3">
    <location>
        <begin position="27"/>
        <end position="534"/>
    </location>
</feature>
<keyword evidence="5" id="KW-1185">Reference proteome</keyword>
<dbReference type="Proteomes" id="UP000014500">
    <property type="component" value="Unassembled WGS sequence"/>
</dbReference>
<feature type="compositionally biased region" description="Acidic residues" evidence="1">
    <location>
        <begin position="395"/>
        <end position="404"/>
    </location>
</feature>
<feature type="compositionally biased region" description="Basic residues" evidence="1">
    <location>
        <begin position="376"/>
        <end position="388"/>
    </location>
</feature>
<dbReference type="STRING" id="126957.T1IJZ3"/>
<feature type="compositionally biased region" description="Pro residues" evidence="1">
    <location>
        <begin position="243"/>
        <end position="252"/>
    </location>
</feature>
<feature type="transmembrane region" description="Helical" evidence="2">
    <location>
        <begin position="494"/>
        <end position="520"/>
    </location>
</feature>
<dbReference type="PANTHER" id="PTHR45702">
    <property type="entry name" value="ADAM10/ADAM17 METALLOPEPTIDASE FAMILY MEMBER"/>
    <property type="match status" value="1"/>
</dbReference>
<evidence type="ECO:0000256" key="2">
    <source>
        <dbReference type="SAM" id="Phobius"/>
    </source>
</evidence>
<dbReference type="InterPro" id="IPR051489">
    <property type="entry name" value="ADAM_Metalloproteinase"/>
</dbReference>
<organism evidence="4 5">
    <name type="scientific">Strigamia maritima</name>
    <name type="common">European centipede</name>
    <name type="synonym">Geophilus maritimus</name>
    <dbReference type="NCBI Taxonomy" id="126957"/>
    <lineage>
        <taxon>Eukaryota</taxon>
        <taxon>Metazoa</taxon>
        <taxon>Ecdysozoa</taxon>
        <taxon>Arthropoda</taxon>
        <taxon>Myriapoda</taxon>
        <taxon>Chilopoda</taxon>
        <taxon>Pleurostigmophora</taxon>
        <taxon>Geophilomorpha</taxon>
        <taxon>Linotaeniidae</taxon>
        <taxon>Strigamia</taxon>
    </lineage>
</organism>
<name>T1IJZ3_STRMM</name>
<keyword evidence="3" id="KW-0732">Signal</keyword>
<keyword evidence="2" id="KW-1133">Transmembrane helix</keyword>
<reference evidence="4" key="2">
    <citation type="submission" date="2015-02" db="UniProtKB">
        <authorList>
            <consortium name="EnsemblMetazoa"/>
        </authorList>
    </citation>
    <scope>IDENTIFICATION</scope>
</reference>
<evidence type="ECO:0000256" key="1">
    <source>
        <dbReference type="SAM" id="MobiDB-lite"/>
    </source>
</evidence>
<accession>T1IJZ3</accession>
<reference evidence="5" key="1">
    <citation type="submission" date="2011-05" db="EMBL/GenBank/DDBJ databases">
        <authorList>
            <person name="Richards S.R."/>
            <person name="Qu J."/>
            <person name="Jiang H."/>
            <person name="Jhangiani S.N."/>
            <person name="Agravi P."/>
            <person name="Goodspeed R."/>
            <person name="Gross S."/>
            <person name="Mandapat C."/>
            <person name="Jackson L."/>
            <person name="Mathew T."/>
            <person name="Pu L."/>
            <person name="Thornton R."/>
            <person name="Saada N."/>
            <person name="Wilczek-Boney K.B."/>
            <person name="Lee S."/>
            <person name="Kovar C."/>
            <person name="Wu Y."/>
            <person name="Scherer S.E."/>
            <person name="Worley K.C."/>
            <person name="Muzny D.M."/>
            <person name="Gibbs R."/>
        </authorList>
    </citation>
    <scope>NUCLEOTIDE SEQUENCE</scope>
    <source>
        <strain evidence="5">Brora</strain>
    </source>
</reference>
<protein>
    <submittedName>
        <fullName evidence="4">Uncharacterized protein</fullName>
    </submittedName>
</protein>